<proteinExistence type="predicted"/>
<evidence type="ECO:0000313" key="2">
    <source>
        <dbReference type="Proteomes" id="UP000583101"/>
    </source>
</evidence>
<comment type="caution">
    <text evidence="1">The sequence shown here is derived from an EMBL/GenBank/DDBJ whole genome shotgun (WGS) entry which is preliminary data.</text>
</comment>
<dbReference type="Proteomes" id="UP000583101">
    <property type="component" value="Unassembled WGS sequence"/>
</dbReference>
<gene>
    <name evidence="1" type="ORF">GGR35_002814</name>
</gene>
<keyword evidence="2" id="KW-1185">Reference proteome</keyword>
<dbReference type="EMBL" id="JACIEG010000005">
    <property type="protein sequence ID" value="MBB3970198.1"/>
    <property type="molecule type" value="Genomic_DNA"/>
</dbReference>
<sequence>MYQPSMMQGQGFWDKKVSESKFTELQDLQNILILIRFKTSNSVNFKIQLILIRTNEILQHKQ</sequence>
<name>A0ABR6IAU4_9SPHI</name>
<accession>A0ABR6IAU4</accession>
<organism evidence="1 2">
    <name type="scientific">Mucilaginibacter phyllosphaerae</name>
    <dbReference type="NCBI Taxonomy" id="1812349"/>
    <lineage>
        <taxon>Bacteria</taxon>
        <taxon>Pseudomonadati</taxon>
        <taxon>Bacteroidota</taxon>
        <taxon>Sphingobacteriia</taxon>
        <taxon>Sphingobacteriales</taxon>
        <taxon>Sphingobacteriaceae</taxon>
        <taxon>Mucilaginibacter</taxon>
    </lineage>
</organism>
<reference evidence="1 2" key="1">
    <citation type="submission" date="2020-08" db="EMBL/GenBank/DDBJ databases">
        <title>Genomic Encyclopedia of Type Strains, Phase IV (KMG-IV): sequencing the most valuable type-strain genomes for metagenomic binning, comparative biology and taxonomic classification.</title>
        <authorList>
            <person name="Goeker M."/>
        </authorList>
    </citation>
    <scope>NUCLEOTIDE SEQUENCE [LARGE SCALE GENOMIC DNA]</scope>
    <source>
        <strain evidence="1 2">DSM 100995</strain>
    </source>
</reference>
<evidence type="ECO:0000313" key="1">
    <source>
        <dbReference type="EMBL" id="MBB3970198.1"/>
    </source>
</evidence>
<protein>
    <submittedName>
        <fullName evidence="1">Uncharacterized protein</fullName>
    </submittedName>
</protein>